<dbReference type="SUPFAM" id="SSF56235">
    <property type="entry name" value="N-terminal nucleophile aminohydrolases (Ntn hydrolases)"/>
    <property type="match status" value="1"/>
</dbReference>
<dbReference type="PANTHER" id="PTHR34218:SF4">
    <property type="entry name" value="ACYL-HOMOSERINE LACTONE ACYLASE QUIP"/>
    <property type="match status" value="1"/>
</dbReference>
<dbReference type="PANTHER" id="PTHR34218">
    <property type="entry name" value="PEPTIDASE S45 PENICILLIN AMIDASE"/>
    <property type="match status" value="1"/>
</dbReference>
<comment type="subunit">
    <text evidence="4">Heterodimer of an alpha subunit and a beta subunit processed from the same precursor.</text>
</comment>
<protein>
    <submittedName>
        <fullName evidence="8">Penicillin amidase</fullName>
    </submittedName>
</protein>
<dbReference type="OrthoDB" id="9760084at2"/>
<dbReference type="GO" id="GO:0017000">
    <property type="term" value="P:antibiotic biosynthetic process"/>
    <property type="evidence" value="ECO:0007669"/>
    <property type="project" value="InterPro"/>
</dbReference>
<dbReference type="EMBL" id="FQWD01000007">
    <property type="protein sequence ID" value="SHH17895.1"/>
    <property type="molecule type" value="Genomic_DNA"/>
</dbReference>
<dbReference type="InterPro" id="IPR002692">
    <property type="entry name" value="S45"/>
</dbReference>
<sequence length="763" mass="85226">MLKWIKWLFIAVIAIVFIAGATVYVTLSQSLPALDGQKQLREISHPASLSRDALGQAVITAANQLDAVYLLGYAHGQDRLFQMDLQRRVAAGELSEWLGEVALNVDKNNRFHQFRRRAERILPTLPDWQQQALVQYAKGVNQAISELGAKPFEYLLTGFDIKPWTEVDSLLVVYSMYLDLQGNTLSRDLALTELAKRYGQPMVDFILQSSQYQAALDGSRQQFKADIPPLPGNDVTAKHTVEVLPFVPEVGSNNWIVSGELTDGGGALLANDMHLGFRVPIIWYRTQLNYARNDYDVNITGVSLPGVPGIIVGTNGHVAWGFTNAYIDTADWVEISDPGSLTEVEETILVKGEAHRYTRLESQWGPVKQIGDRYYALQWVAHQPYSVNLNLMLMDTQLSVLDAIPVVRKLGIPVQNFVMGDTRGNIAWMPGGAVPGRQEPKDIAVPESQAAGGWDIDEMDLPVVMNPDTKRIWTGNSRVMSAEDATRFGDGGYALGARAQQIRDRLFDYQQFDEGRFYQIQLDNEARFLQPWHALLRQLLNRNSGYFANDIAALENWGNCACADSVGYTLVKHFRQQVISAAFDSVSDTLTAKDLSLRPLSRYLEPAIWQLIRKQPPGWLPEGQSDWQAFMLAQYEEAKASLEKQYGKSEDLSTLRWGKVNTLAITHPFANQIPLVGKYLNMPEVEGFGDTYMPSVQQRAFGASERLFVRPGKLESAVLTLPGGQSGHPLSPFYRAGFMDYAEQRLTPLLPGDAIHTLSFTPQ</sequence>
<keyword evidence="7" id="KW-1133">Transmembrane helix</keyword>
<proteinExistence type="inferred from homology"/>
<evidence type="ECO:0000256" key="3">
    <source>
        <dbReference type="ARBA" id="ARBA00023145"/>
    </source>
</evidence>
<dbReference type="Proteomes" id="UP000184520">
    <property type="component" value="Unassembled WGS sequence"/>
</dbReference>
<gene>
    <name evidence="8" type="ORF">SAMN05216361_3927</name>
</gene>
<keyword evidence="2" id="KW-0378">Hydrolase</keyword>
<evidence type="ECO:0000256" key="6">
    <source>
        <dbReference type="PIRSR" id="PIRSR001227-2"/>
    </source>
</evidence>
<keyword evidence="3" id="KW-0865">Zymogen</keyword>
<dbReference type="AlphaFoldDB" id="A0A1M5QUV2"/>
<evidence type="ECO:0000256" key="2">
    <source>
        <dbReference type="ARBA" id="ARBA00022801"/>
    </source>
</evidence>
<dbReference type="CDD" id="cd03747">
    <property type="entry name" value="Ntn_PGA_like"/>
    <property type="match status" value="1"/>
</dbReference>
<accession>A0A1M5QUV2</accession>
<dbReference type="InterPro" id="IPR029055">
    <property type="entry name" value="Ntn_hydrolases_N"/>
</dbReference>
<dbReference type="Gene3D" id="1.10.1400.10">
    <property type="match status" value="1"/>
</dbReference>
<dbReference type="InterPro" id="IPR014395">
    <property type="entry name" value="Pen/GL7ACA/AHL_acylase"/>
</dbReference>
<evidence type="ECO:0000313" key="8">
    <source>
        <dbReference type="EMBL" id="SHH17895.1"/>
    </source>
</evidence>
<dbReference type="PIRSF" id="PIRSF001227">
    <property type="entry name" value="Pen_acylase"/>
    <property type="match status" value="1"/>
</dbReference>
<dbReference type="Gene3D" id="2.30.120.10">
    <property type="match status" value="1"/>
</dbReference>
<keyword evidence="7" id="KW-0812">Transmembrane</keyword>
<keyword evidence="6" id="KW-0479">Metal-binding</keyword>
<dbReference type="InterPro" id="IPR023343">
    <property type="entry name" value="Penicillin_amidase_dom1"/>
</dbReference>
<dbReference type="RefSeq" id="WP_073324880.1">
    <property type="nucleotide sequence ID" value="NZ_FQWD01000007.1"/>
</dbReference>
<evidence type="ECO:0000313" key="9">
    <source>
        <dbReference type="Proteomes" id="UP000184520"/>
    </source>
</evidence>
<dbReference type="GO" id="GO:0016811">
    <property type="term" value="F:hydrolase activity, acting on carbon-nitrogen (but not peptide) bonds, in linear amides"/>
    <property type="evidence" value="ECO:0007669"/>
    <property type="project" value="InterPro"/>
</dbReference>
<dbReference type="InterPro" id="IPR043147">
    <property type="entry name" value="Penicillin_amidase_A-knob"/>
</dbReference>
<comment type="similarity">
    <text evidence="1">Belongs to the peptidase S45 family.</text>
</comment>
<evidence type="ECO:0000256" key="4">
    <source>
        <dbReference type="ARBA" id="ARBA00038735"/>
    </source>
</evidence>
<feature type="binding site" evidence="6">
    <location>
        <position position="331"/>
    </location>
    <ligand>
        <name>Ca(2+)</name>
        <dbReference type="ChEBI" id="CHEBI:29108"/>
    </ligand>
</feature>
<reference evidence="9" key="1">
    <citation type="submission" date="2016-11" db="EMBL/GenBank/DDBJ databases">
        <authorList>
            <person name="Varghese N."/>
            <person name="Submissions S."/>
        </authorList>
    </citation>
    <scope>NUCLEOTIDE SEQUENCE [LARGE SCALE GENOMIC DNA]</scope>
    <source>
        <strain evidence="9">CGMCC 1.8995</strain>
    </source>
</reference>
<dbReference type="STRING" id="634436.SAMN05216361_3927"/>
<name>A0A1M5QUV2_9ALTE</name>
<dbReference type="Pfam" id="PF01804">
    <property type="entry name" value="Penicil_amidase"/>
    <property type="match status" value="1"/>
</dbReference>
<dbReference type="InterPro" id="IPR043146">
    <property type="entry name" value="Penicillin_amidase_N_B-knob"/>
</dbReference>
<feature type="active site" description="Nucleophile" evidence="5">
    <location>
        <position position="252"/>
    </location>
</feature>
<feature type="transmembrane region" description="Helical" evidence="7">
    <location>
        <begin position="7"/>
        <end position="27"/>
    </location>
</feature>
<keyword evidence="7" id="KW-0472">Membrane</keyword>
<organism evidence="8 9">
    <name type="scientific">Marisediminitalea aggregata</name>
    <dbReference type="NCBI Taxonomy" id="634436"/>
    <lineage>
        <taxon>Bacteria</taxon>
        <taxon>Pseudomonadati</taxon>
        <taxon>Pseudomonadota</taxon>
        <taxon>Gammaproteobacteria</taxon>
        <taxon>Alteromonadales</taxon>
        <taxon>Alteromonadaceae</taxon>
        <taxon>Marisediminitalea</taxon>
    </lineage>
</organism>
<dbReference type="Gene3D" id="1.10.439.10">
    <property type="entry name" value="Penicillin Amidohydrolase, domain 1"/>
    <property type="match status" value="1"/>
</dbReference>
<dbReference type="Gene3D" id="3.60.20.10">
    <property type="entry name" value="Glutamine Phosphoribosylpyrophosphate, subunit 1, domain 1"/>
    <property type="match status" value="1"/>
</dbReference>
<keyword evidence="9" id="KW-1185">Reference proteome</keyword>
<dbReference type="GO" id="GO:0046872">
    <property type="term" value="F:metal ion binding"/>
    <property type="evidence" value="ECO:0007669"/>
    <property type="project" value="UniProtKB-KW"/>
</dbReference>
<comment type="cofactor">
    <cofactor evidence="6">
        <name>Ca(2+)</name>
        <dbReference type="ChEBI" id="CHEBI:29108"/>
    </cofactor>
    <text evidence="6">Binds 1 Ca(2+) ion per dimer.</text>
</comment>
<feature type="binding site" evidence="6">
    <location>
        <position position="328"/>
    </location>
    <ligand>
        <name>Ca(2+)</name>
        <dbReference type="ChEBI" id="CHEBI:29108"/>
    </ligand>
</feature>
<evidence type="ECO:0000256" key="7">
    <source>
        <dbReference type="SAM" id="Phobius"/>
    </source>
</evidence>
<evidence type="ECO:0000256" key="5">
    <source>
        <dbReference type="PIRSR" id="PIRSR001227-1"/>
    </source>
</evidence>
<keyword evidence="6" id="KW-0106">Calcium</keyword>
<evidence type="ECO:0000256" key="1">
    <source>
        <dbReference type="ARBA" id="ARBA00006586"/>
    </source>
</evidence>